<evidence type="ECO:0008006" key="6">
    <source>
        <dbReference type="Google" id="ProtNLM"/>
    </source>
</evidence>
<dbReference type="InterPro" id="IPR012334">
    <property type="entry name" value="Pectin_lyas_fold"/>
</dbReference>
<dbReference type="InterPro" id="IPR011050">
    <property type="entry name" value="Pectin_lyase_fold/virulence"/>
</dbReference>
<feature type="domain" description="Glycoside hydrolase family 49 N-terminal" evidence="3">
    <location>
        <begin position="26"/>
        <end position="235"/>
    </location>
</feature>
<dbReference type="Pfam" id="PF18841">
    <property type="entry name" value="B_solenoid_dext"/>
    <property type="match status" value="1"/>
</dbReference>
<dbReference type="OrthoDB" id="406508at2759"/>
<dbReference type="GO" id="GO:0004553">
    <property type="term" value="F:hydrolase activity, hydrolyzing O-glycosyl compounds"/>
    <property type="evidence" value="ECO:0007669"/>
    <property type="project" value="InterPro"/>
</dbReference>
<dbReference type="Pfam" id="PF18783">
    <property type="entry name" value="IPU_b_solenoid"/>
    <property type="match status" value="1"/>
</dbReference>
<feature type="domain" description="Glycoside hydrolase family 49 C-terminal" evidence="2">
    <location>
        <begin position="492"/>
        <end position="616"/>
    </location>
</feature>
<keyword evidence="1" id="KW-0732">Signal</keyword>
<evidence type="ECO:0000259" key="3">
    <source>
        <dbReference type="Pfam" id="PF17433"/>
    </source>
</evidence>
<proteinExistence type="predicted"/>
<dbReference type="Pfam" id="PF17433">
    <property type="entry name" value="Glyco_hydro_49N"/>
    <property type="match status" value="1"/>
</dbReference>
<feature type="signal peptide" evidence="1">
    <location>
        <begin position="1"/>
        <end position="24"/>
    </location>
</feature>
<protein>
    <recommendedName>
        <fullName evidence="6">Dextranase</fullName>
    </recommendedName>
</protein>
<dbReference type="Gene3D" id="2.60.350.10">
    <property type="entry name" value="Dextranase, N-terminal"/>
    <property type="match status" value="1"/>
</dbReference>
<accession>A0A9N9U663</accession>
<evidence type="ECO:0000313" key="4">
    <source>
        <dbReference type="EMBL" id="CAG9981284.1"/>
    </source>
</evidence>
<dbReference type="AlphaFoldDB" id="A0A9N9U663"/>
<comment type="caution">
    <text evidence="4">The sequence shown here is derived from an EMBL/GenBank/DDBJ whole genome shotgun (WGS) entry which is preliminary data.</text>
</comment>
<reference evidence="4 5" key="2">
    <citation type="submission" date="2021-10" db="EMBL/GenBank/DDBJ databases">
        <authorList>
            <person name="Piombo E."/>
        </authorList>
    </citation>
    <scope>NUCLEOTIDE SEQUENCE [LARGE SCALE GENOMIC DNA]</scope>
</reference>
<sequence>MSGQCGRMALGLLAIAISTAGVQALNTTADSDVLKTWWHNTGEINTQTPVQNGNVRQSHLYSIQVGVSTNTTNFYDSFVYESIPRNGNGKIRIPGDPSSTSDVDDQISIEADIGVDMAWTQYLAAIDTVVRITRTDGGSVDAAGVVIRPTTLGFTMEQDGDTLLIHVPFSEEGHRFSVEFNDNLWQYRNAGPGTGSHYVQNKNPNGMSYVSEYDDTMPVVGVEPLNALLVFMSPFPEEKYIPDLENNVYRVPEGWVTDLTQVQQSTLYFSPGVYWLTGSNHAILSPSITWVYLAPGAYVKGAIQYESQQLDLRATGFGVLSGEQYVYQANTAQSYENVKSDDTSLKMWRGHSAAGAKWALHGLTINAPPFNSMDFYGDMSSFSVDASDYKQVGAFFGQTDGIQMYPGSHVRNVFYHVGDDGIKTYYSNVLCEKMTVWKSNNAPIVQFGWYARDLDNVTVDSVEVIHTRYISQETPWPRALVASAASYEDDESTSTADINKRLSNYRVTNWRCEGICPGLLGFNPLQNIDNMTFSNIWAEKLGAPTTGVGRSTIRVFTDGENGNQTIALGDQSPGNLGLVIEDFFVGDEKISFDANNWDASSLGQLDIGGHWQGRWTVR</sequence>
<name>A0A9N9U663_9HYPO</name>
<dbReference type="EMBL" id="CABFNO020001323">
    <property type="protein sequence ID" value="CAG9981284.1"/>
    <property type="molecule type" value="Genomic_DNA"/>
</dbReference>
<dbReference type="Gene3D" id="2.160.20.10">
    <property type="entry name" value="Single-stranded right-handed beta-helix, Pectin lyase-like"/>
    <property type="match status" value="1"/>
</dbReference>
<dbReference type="InterPro" id="IPR023226">
    <property type="entry name" value="Glyco_hydro_49_N_dom"/>
</dbReference>
<dbReference type="InterPro" id="IPR005192">
    <property type="entry name" value="Glyco_hydro_49_C"/>
</dbReference>
<evidence type="ECO:0000259" key="2">
    <source>
        <dbReference type="Pfam" id="PF03718"/>
    </source>
</evidence>
<organism evidence="4 5">
    <name type="scientific">Clonostachys byssicola</name>
    <dbReference type="NCBI Taxonomy" id="160290"/>
    <lineage>
        <taxon>Eukaryota</taxon>
        <taxon>Fungi</taxon>
        <taxon>Dikarya</taxon>
        <taxon>Ascomycota</taxon>
        <taxon>Pezizomycotina</taxon>
        <taxon>Sordariomycetes</taxon>
        <taxon>Hypocreomycetidae</taxon>
        <taxon>Hypocreales</taxon>
        <taxon>Bionectriaceae</taxon>
        <taxon>Clonostachys</taxon>
    </lineage>
</organism>
<gene>
    <name evidence="4" type="ORF">CBYS24578_00008274</name>
</gene>
<reference evidence="5" key="1">
    <citation type="submission" date="2019-06" db="EMBL/GenBank/DDBJ databases">
        <authorList>
            <person name="Broberg M."/>
        </authorList>
    </citation>
    <scope>NUCLEOTIDE SEQUENCE [LARGE SCALE GENOMIC DNA]</scope>
</reference>
<dbReference type="InterPro" id="IPR035953">
    <property type="entry name" value="Dextranase_N-ter"/>
</dbReference>
<keyword evidence="5" id="KW-1185">Reference proteome</keyword>
<dbReference type="InterPro" id="IPR041402">
    <property type="entry name" value="B_solenoid_dext"/>
</dbReference>
<dbReference type="SUPFAM" id="SSF101596">
    <property type="entry name" value="Dextranase, N-terminal domain"/>
    <property type="match status" value="1"/>
</dbReference>
<dbReference type="InterPro" id="IPR041274">
    <property type="entry name" value="IPU_b_solenoid"/>
</dbReference>
<evidence type="ECO:0000256" key="1">
    <source>
        <dbReference type="SAM" id="SignalP"/>
    </source>
</evidence>
<dbReference type="SUPFAM" id="SSF51126">
    <property type="entry name" value="Pectin lyase-like"/>
    <property type="match status" value="1"/>
</dbReference>
<evidence type="ECO:0000313" key="5">
    <source>
        <dbReference type="Proteomes" id="UP000754883"/>
    </source>
</evidence>
<dbReference type="Pfam" id="PF03718">
    <property type="entry name" value="Glyco_hydro_49"/>
    <property type="match status" value="1"/>
</dbReference>
<dbReference type="Proteomes" id="UP000754883">
    <property type="component" value="Unassembled WGS sequence"/>
</dbReference>
<feature type="chain" id="PRO_5040139887" description="Dextranase" evidence="1">
    <location>
        <begin position="25"/>
        <end position="618"/>
    </location>
</feature>